<dbReference type="SUPFAM" id="SSF50978">
    <property type="entry name" value="WD40 repeat-like"/>
    <property type="match status" value="1"/>
</dbReference>
<dbReference type="OrthoDB" id="27537at2759"/>
<dbReference type="EMBL" id="JAIZAY010000016">
    <property type="protein sequence ID" value="KAJ8027404.1"/>
    <property type="molecule type" value="Genomic_DNA"/>
</dbReference>
<evidence type="ECO:0000256" key="2">
    <source>
        <dbReference type="ARBA" id="ARBA00022737"/>
    </source>
</evidence>
<dbReference type="Gene3D" id="2.130.10.10">
    <property type="entry name" value="YVTN repeat-like/Quinoprotein amine dehydrogenase"/>
    <property type="match status" value="2"/>
</dbReference>
<dbReference type="InterPro" id="IPR001680">
    <property type="entry name" value="WD40_rpt"/>
</dbReference>
<dbReference type="InterPro" id="IPR051179">
    <property type="entry name" value="WD_repeat_multifunction"/>
</dbReference>
<dbReference type="InterPro" id="IPR036322">
    <property type="entry name" value="WD40_repeat_dom_sf"/>
</dbReference>
<evidence type="ECO:0000256" key="5">
    <source>
        <dbReference type="PROSITE-ProRule" id="PRU00221"/>
    </source>
</evidence>
<dbReference type="GO" id="GO:0000502">
    <property type="term" value="C:proteasome complex"/>
    <property type="evidence" value="ECO:0007669"/>
    <property type="project" value="UniProtKB-KW"/>
</dbReference>
<name>A0A9Q1GXA5_HOLLE</name>
<dbReference type="Pfam" id="PF00400">
    <property type="entry name" value="WD40"/>
    <property type="match status" value="3"/>
</dbReference>
<evidence type="ECO:0000313" key="7">
    <source>
        <dbReference type="Proteomes" id="UP001152320"/>
    </source>
</evidence>
<dbReference type="PROSITE" id="PS50294">
    <property type="entry name" value="WD_REPEATS_REGION"/>
    <property type="match status" value="2"/>
</dbReference>
<keyword evidence="1 5" id="KW-0853">WD repeat</keyword>
<dbReference type="AlphaFoldDB" id="A0A9Q1GXA5"/>
<evidence type="ECO:0000256" key="3">
    <source>
        <dbReference type="ARBA" id="ARBA00022942"/>
    </source>
</evidence>
<gene>
    <name evidence="6" type="ORF">HOLleu_32537</name>
</gene>
<accession>A0A9Q1GXA5</accession>
<keyword evidence="7" id="KW-1185">Reference proteome</keyword>
<dbReference type="PROSITE" id="PS50082">
    <property type="entry name" value="WD_REPEATS_2"/>
    <property type="match status" value="3"/>
</dbReference>
<evidence type="ECO:0000256" key="4">
    <source>
        <dbReference type="ARBA" id="ARBA00038321"/>
    </source>
</evidence>
<dbReference type="SMART" id="SM00320">
    <property type="entry name" value="WD40"/>
    <property type="match status" value="6"/>
</dbReference>
<feature type="repeat" description="WD" evidence="5">
    <location>
        <begin position="71"/>
        <end position="112"/>
    </location>
</feature>
<keyword evidence="3" id="KW-0647">Proteasome</keyword>
<dbReference type="FunFam" id="2.130.10.10:FF:000212">
    <property type="entry name" value="Proteasomal ATPase associated factor 1"/>
    <property type="match status" value="1"/>
</dbReference>
<feature type="repeat" description="WD" evidence="5">
    <location>
        <begin position="113"/>
        <end position="154"/>
    </location>
</feature>
<evidence type="ECO:0000313" key="6">
    <source>
        <dbReference type="EMBL" id="KAJ8027404.1"/>
    </source>
</evidence>
<feature type="repeat" description="WD" evidence="5">
    <location>
        <begin position="29"/>
        <end position="70"/>
    </location>
</feature>
<evidence type="ECO:0000256" key="1">
    <source>
        <dbReference type="ARBA" id="ARBA00022574"/>
    </source>
</evidence>
<dbReference type="InterPro" id="IPR015943">
    <property type="entry name" value="WD40/YVTN_repeat-like_dom_sf"/>
</dbReference>
<sequence length="331" mass="35637">MQTPWRSIEVCFIEKNLKTKFIAPTVRFESIHKKSVESLDISAGGELGVSAGSDGLLQIWQTNNGTVRRNLEGHAGDVSTCQFFPSGVVVLSGGLDTQLKIWSVEDGSCPQTLRGHEGGILGTDVIDRGRNIVSCSRDGTARLWDCGEGKCLDVLYKGDGSPVNGCAVGVPDSSINLGNPEKPTGEREVGTEGKLLMLAVEDKTLRGVGVRSRKEIFTVHGPAAFNCCGFISSEKVIGGCQDGTIHVVDVRNPSSPAQVIQLSSSPVLCIQGFRDGFIAGTGDGSCFHHDLNTQSTHEFTGPDCDPIYDFSYHGDMLYTACRDHIIRKYRV</sequence>
<keyword evidence="2" id="KW-0677">Repeat</keyword>
<dbReference type="PANTHER" id="PTHR19857:SF19">
    <property type="entry name" value="26S PROTEASOME REGULATORY SUBUNIT RPN14"/>
    <property type="match status" value="1"/>
</dbReference>
<reference evidence="6" key="1">
    <citation type="submission" date="2021-10" db="EMBL/GenBank/DDBJ databases">
        <title>Tropical sea cucumber genome reveals ecological adaptation and Cuvierian tubules defense mechanism.</title>
        <authorList>
            <person name="Chen T."/>
        </authorList>
    </citation>
    <scope>NUCLEOTIDE SEQUENCE</scope>
    <source>
        <strain evidence="6">Nanhai2018</strain>
        <tissue evidence="6">Muscle</tissue>
    </source>
</reference>
<comment type="caution">
    <text evidence="6">The sequence shown here is derived from an EMBL/GenBank/DDBJ whole genome shotgun (WGS) entry which is preliminary data.</text>
</comment>
<proteinExistence type="inferred from homology"/>
<protein>
    <submittedName>
        <fullName evidence="6">Proteasomal ATPase-associated factor 1</fullName>
    </submittedName>
</protein>
<organism evidence="6 7">
    <name type="scientific">Holothuria leucospilota</name>
    <name type="common">Black long sea cucumber</name>
    <name type="synonym">Mertensiothuria leucospilota</name>
    <dbReference type="NCBI Taxonomy" id="206669"/>
    <lineage>
        <taxon>Eukaryota</taxon>
        <taxon>Metazoa</taxon>
        <taxon>Echinodermata</taxon>
        <taxon>Eleutherozoa</taxon>
        <taxon>Echinozoa</taxon>
        <taxon>Holothuroidea</taxon>
        <taxon>Aspidochirotacea</taxon>
        <taxon>Aspidochirotida</taxon>
        <taxon>Holothuriidae</taxon>
        <taxon>Holothuria</taxon>
    </lineage>
</organism>
<dbReference type="PANTHER" id="PTHR19857">
    <property type="entry name" value="MITOCHONDRIAL DIVISION PROTEIN 1-RELATED"/>
    <property type="match status" value="1"/>
</dbReference>
<dbReference type="Proteomes" id="UP001152320">
    <property type="component" value="Chromosome 16"/>
</dbReference>
<comment type="similarity">
    <text evidence="4">Belongs to the WD repeat PAAF1/RPN14 family.</text>
</comment>